<dbReference type="SUPFAM" id="SSF46955">
    <property type="entry name" value="Putative DNA-binding domain"/>
    <property type="match status" value="1"/>
</dbReference>
<protein>
    <submittedName>
        <fullName evidence="3">MerR family transcriptional regulator</fullName>
    </submittedName>
</protein>
<accession>A0ABS7FNI9</accession>
<keyword evidence="4" id="KW-1185">Reference proteome</keyword>
<dbReference type="PANTHER" id="PTHR30204:SF93">
    <property type="entry name" value="HTH MERR-TYPE DOMAIN-CONTAINING PROTEIN"/>
    <property type="match status" value="1"/>
</dbReference>
<dbReference type="SMART" id="SM00422">
    <property type="entry name" value="HTH_MERR"/>
    <property type="match status" value="1"/>
</dbReference>
<dbReference type="InterPro" id="IPR000551">
    <property type="entry name" value="MerR-type_HTH_dom"/>
</dbReference>
<dbReference type="InterPro" id="IPR047057">
    <property type="entry name" value="MerR_fam"/>
</dbReference>
<dbReference type="PROSITE" id="PS50937">
    <property type="entry name" value="HTH_MERR_2"/>
    <property type="match status" value="1"/>
</dbReference>
<feature type="domain" description="HTH merR-type" evidence="2">
    <location>
        <begin position="5"/>
        <end position="73"/>
    </location>
</feature>
<dbReference type="EMBL" id="JAIBOA010000003">
    <property type="protein sequence ID" value="MBW8481795.1"/>
    <property type="molecule type" value="Genomic_DNA"/>
</dbReference>
<dbReference type="Pfam" id="PF13411">
    <property type="entry name" value="MerR_1"/>
    <property type="match status" value="1"/>
</dbReference>
<comment type="caution">
    <text evidence="3">The sequence shown here is derived from an EMBL/GenBank/DDBJ whole genome shotgun (WGS) entry which is preliminary data.</text>
</comment>
<proteinExistence type="predicted"/>
<sequence>MDDEELTVEQLAQRTGMSVRNLREWQSLGLLPPPERRGRSGVYGTGHIARVLRIKQLKADGFRLDLIRRILQDAGGEPGGTVRRAATTLLEPFTVEEPLVLGADELAARLRGGPALIDGLAAAGLVRRADGGDVLVRSPRLLATLERLAAEGLDLAGALAPLTEIARHNEAIAANLVGVYREQVWEPFLASGMPAQGWPALIATTEHLRPLLYDVVLGTLRLALDSVTHQALMENAGRVPPHLR</sequence>
<organism evidence="3 4">
    <name type="scientific">Actinomadura parmotrematis</name>
    <dbReference type="NCBI Taxonomy" id="2864039"/>
    <lineage>
        <taxon>Bacteria</taxon>
        <taxon>Bacillati</taxon>
        <taxon>Actinomycetota</taxon>
        <taxon>Actinomycetes</taxon>
        <taxon>Streptosporangiales</taxon>
        <taxon>Thermomonosporaceae</taxon>
        <taxon>Actinomadura</taxon>
    </lineage>
</organism>
<dbReference type="InterPro" id="IPR009061">
    <property type="entry name" value="DNA-bd_dom_put_sf"/>
</dbReference>
<evidence type="ECO:0000313" key="3">
    <source>
        <dbReference type="EMBL" id="MBW8481795.1"/>
    </source>
</evidence>
<gene>
    <name evidence="3" type="ORF">K1Y72_05390</name>
</gene>
<evidence type="ECO:0000259" key="2">
    <source>
        <dbReference type="PROSITE" id="PS50937"/>
    </source>
</evidence>
<dbReference type="PANTHER" id="PTHR30204">
    <property type="entry name" value="REDOX-CYCLING DRUG-SENSING TRANSCRIPTIONAL ACTIVATOR SOXR"/>
    <property type="match status" value="1"/>
</dbReference>
<evidence type="ECO:0000313" key="4">
    <source>
        <dbReference type="Proteomes" id="UP000774570"/>
    </source>
</evidence>
<name>A0ABS7FNI9_9ACTN</name>
<dbReference type="RefSeq" id="WP_220163802.1">
    <property type="nucleotide sequence ID" value="NZ_JAIBOA010000003.1"/>
</dbReference>
<keyword evidence="1" id="KW-0238">DNA-binding</keyword>
<reference evidence="3 4" key="1">
    <citation type="submission" date="2021-07" db="EMBL/GenBank/DDBJ databases">
        <title>Actinomadura sp. PM05-2 isolated from lichen.</title>
        <authorList>
            <person name="Somphong A."/>
            <person name="Phongsopitanun W."/>
            <person name="Tanasupawat S."/>
            <person name="Peongsungnone V."/>
        </authorList>
    </citation>
    <scope>NUCLEOTIDE SEQUENCE [LARGE SCALE GENOMIC DNA]</scope>
    <source>
        <strain evidence="3 4">PM05-2</strain>
    </source>
</reference>
<evidence type="ECO:0000256" key="1">
    <source>
        <dbReference type="ARBA" id="ARBA00023125"/>
    </source>
</evidence>
<dbReference type="Proteomes" id="UP000774570">
    <property type="component" value="Unassembled WGS sequence"/>
</dbReference>
<dbReference type="Gene3D" id="1.10.1660.10">
    <property type="match status" value="1"/>
</dbReference>